<name>A0ABY6KBJ1_9ARAC</name>
<reference evidence="2 3" key="1">
    <citation type="submission" date="2022-01" db="EMBL/GenBank/DDBJ databases">
        <title>A chromosomal length assembly of Cordylochernes scorpioides.</title>
        <authorList>
            <person name="Zeh D."/>
            <person name="Zeh J."/>
        </authorList>
    </citation>
    <scope>NUCLEOTIDE SEQUENCE [LARGE SCALE GENOMIC DNA]</scope>
    <source>
        <strain evidence="2">IN4F17</strain>
        <tissue evidence="2">Whole Body</tissue>
    </source>
</reference>
<dbReference type="Gene3D" id="1.20.58.390">
    <property type="entry name" value="Neurotransmitter-gated ion-channel transmembrane domain"/>
    <property type="match status" value="1"/>
</dbReference>
<keyword evidence="1" id="KW-0472">Membrane</keyword>
<evidence type="ECO:0000256" key="1">
    <source>
        <dbReference type="SAM" id="Phobius"/>
    </source>
</evidence>
<protein>
    <submittedName>
        <fullName evidence="2">NAChRa1</fullName>
    </submittedName>
</protein>
<gene>
    <name evidence="2" type="ORF">LAZ67_3001292</name>
</gene>
<dbReference type="SUPFAM" id="SSF90112">
    <property type="entry name" value="Neurotransmitter-gated ion-channel transmembrane pore"/>
    <property type="match status" value="1"/>
</dbReference>
<accession>A0ABY6KBJ1</accession>
<keyword evidence="1" id="KW-1133">Transmembrane helix</keyword>
<dbReference type="InterPro" id="IPR038050">
    <property type="entry name" value="Neuro_actylchol_rec"/>
</dbReference>
<sequence>MCSCHRVERSIRNITCKLCVICAKQSARNARICGRTKIGFCTTITPLLTINCFITNTVQDDWQFVAMVLDRIFLFLFSTVCFLGSGLILLRAPALYDDKQPIDIIFTKMASRLQHIT</sequence>
<feature type="transmembrane region" description="Helical" evidence="1">
    <location>
        <begin position="72"/>
        <end position="90"/>
    </location>
</feature>
<evidence type="ECO:0000313" key="2">
    <source>
        <dbReference type="EMBL" id="UYV64605.1"/>
    </source>
</evidence>
<keyword evidence="3" id="KW-1185">Reference proteome</keyword>
<keyword evidence="1" id="KW-0812">Transmembrane</keyword>
<dbReference type="Proteomes" id="UP001235939">
    <property type="component" value="Chromosome 03"/>
</dbReference>
<dbReference type="EMBL" id="CP092865">
    <property type="protein sequence ID" value="UYV64605.1"/>
    <property type="molecule type" value="Genomic_DNA"/>
</dbReference>
<dbReference type="InterPro" id="IPR036719">
    <property type="entry name" value="Neuro-gated_channel_TM_sf"/>
</dbReference>
<evidence type="ECO:0000313" key="3">
    <source>
        <dbReference type="Proteomes" id="UP001235939"/>
    </source>
</evidence>
<organism evidence="2 3">
    <name type="scientific">Cordylochernes scorpioides</name>
    <dbReference type="NCBI Taxonomy" id="51811"/>
    <lineage>
        <taxon>Eukaryota</taxon>
        <taxon>Metazoa</taxon>
        <taxon>Ecdysozoa</taxon>
        <taxon>Arthropoda</taxon>
        <taxon>Chelicerata</taxon>
        <taxon>Arachnida</taxon>
        <taxon>Pseudoscorpiones</taxon>
        <taxon>Cheliferoidea</taxon>
        <taxon>Chernetidae</taxon>
        <taxon>Cordylochernes</taxon>
    </lineage>
</organism>
<proteinExistence type="predicted"/>